<gene>
    <name evidence="1" type="ORF">DPEC_G00195010</name>
</gene>
<reference evidence="1" key="1">
    <citation type="submission" date="2021-05" db="EMBL/GenBank/DDBJ databases">
        <authorList>
            <person name="Pan Q."/>
            <person name="Jouanno E."/>
            <person name="Zahm M."/>
            <person name="Klopp C."/>
            <person name="Cabau C."/>
            <person name="Louis A."/>
            <person name="Berthelot C."/>
            <person name="Parey E."/>
            <person name="Roest Crollius H."/>
            <person name="Montfort J."/>
            <person name="Robinson-Rechavi M."/>
            <person name="Bouchez O."/>
            <person name="Lampietro C."/>
            <person name="Lopez Roques C."/>
            <person name="Donnadieu C."/>
            <person name="Postlethwait J."/>
            <person name="Bobe J."/>
            <person name="Dillon D."/>
            <person name="Chandos A."/>
            <person name="von Hippel F."/>
            <person name="Guiguen Y."/>
        </authorList>
    </citation>
    <scope>NUCLEOTIDE SEQUENCE</scope>
    <source>
        <strain evidence="1">YG-Jan2019</strain>
    </source>
</reference>
<keyword evidence="2" id="KW-1185">Reference proteome</keyword>
<protein>
    <submittedName>
        <fullName evidence="1">Uncharacterized protein</fullName>
    </submittedName>
</protein>
<proteinExistence type="predicted"/>
<organism evidence="1 2">
    <name type="scientific">Dallia pectoralis</name>
    <name type="common">Alaska blackfish</name>
    <dbReference type="NCBI Taxonomy" id="75939"/>
    <lineage>
        <taxon>Eukaryota</taxon>
        <taxon>Metazoa</taxon>
        <taxon>Chordata</taxon>
        <taxon>Craniata</taxon>
        <taxon>Vertebrata</taxon>
        <taxon>Euteleostomi</taxon>
        <taxon>Actinopterygii</taxon>
        <taxon>Neopterygii</taxon>
        <taxon>Teleostei</taxon>
        <taxon>Protacanthopterygii</taxon>
        <taxon>Esociformes</taxon>
        <taxon>Umbridae</taxon>
        <taxon>Dallia</taxon>
    </lineage>
</organism>
<name>A0ACC2G7A1_DALPE</name>
<sequence>MFALFPPFSAGSGNIDPAIRDLSRHRHDYATAACCGTLENANRTGSGCLVRRRPGARSLRRTLGQFPEGPEALDHSVSSRFLLSAEHRVASICLFLAHLLSWSLETRAVSIGSGTSDRTQQGTSPLRD</sequence>
<dbReference type="EMBL" id="CM055743">
    <property type="protein sequence ID" value="KAJ7999494.1"/>
    <property type="molecule type" value="Genomic_DNA"/>
</dbReference>
<accession>A0ACC2G7A1</accession>
<dbReference type="Proteomes" id="UP001157502">
    <property type="component" value="Chromosome 16"/>
</dbReference>
<evidence type="ECO:0000313" key="1">
    <source>
        <dbReference type="EMBL" id="KAJ7999494.1"/>
    </source>
</evidence>
<comment type="caution">
    <text evidence="1">The sequence shown here is derived from an EMBL/GenBank/DDBJ whole genome shotgun (WGS) entry which is preliminary data.</text>
</comment>
<evidence type="ECO:0000313" key="2">
    <source>
        <dbReference type="Proteomes" id="UP001157502"/>
    </source>
</evidence>